<comment type="caution">
    <text evidence="1">The sequence shown here is derived from an EMBL/GenBank/DDBJ whole genome shotgun (WGS) entry which is preliminary data.</text>
</comment>
<dbReference type="AlphaFoldDB" id="A0A9P6AWS2"/>
<keyword evidence="2" id="KW-1185">Reference proteome</keyword>
<evidence type="ECO:0000313" key="2">
    <source>
        <dbReference type="Proteomes" id="UP000886523"/>
    </source>
</evidence>
<proteinExistence type="predicted"/>
<sequence length="122" mass="13995">MALMEEILATAIYCTWYMWLVRGCGDWKRSLGSIPVSHMTFSPLQAFFFFRLPFHTFRAQWRILVLTSRSLLRSCERRSTSFVTLPSTSSTVAFISYSSKSSPRSKASSMPSLDSYRIIGRC</sequence>
<protein>
    <submittedName>
        <fullName evidence="1">Uncharacterized protein</fullName>
    </submittedName>
</protein>
<dbReference type="OrthoDB" id="260091at2759"/>
<gene>
    <name evidence="1" type="ORF">BS47DRAFT_987725</name>
</gene>
<dbReference type="EMBL" id="MU128977">
    <property type="protein sequence ID" value="KAF9513092.1"/>
    <property type="molecule type" value="Genomic_DNA"/>
</dbReference>
<reference evidence="1" key="1">
    <citation type="journal article" date="2020" name="Nat. Commun.">
        <title>Large-scale genome sequencing of mycorrhizal fungi provides insights into the early evolution of symbiotic traits.</title>
        <authorList>
            <person name="Miyauchi S."/>
            <person name="Kiss E."/>
            <person name="Kuo A."/>
            <person name="Drula E."/>
            <person name="Kohler A."/>
            <person name="Sanchez-Garcia M."/>
            <person name="Morin E."/>
            <person name="Andreopoulos B."/>
            <person name="Barry K.W."/>
            <person name="Bonito G."/>
            <person name="Buee M."/>
            <person name="Carver A."/>
            <person name="Chen C."/>
            <person name="Cichocki N."/>
            <person name="Clum A."/>
            <person name="Culley D."/>
            <person name="Crous P.W."/>
            <person name="Fauchery L."/>
            <person name="Girlanda M."/>
            <person name="Hayes R.D."/>
            <person name="Keri Z."/>
            <person name="LaButti K."/>
            <person name="Lipzen A."/>
            <person name="Lombard V."/>
            <person name="Magnuson J."/>
            <person name="Maillard F."/>
            <person name="Murat C."/>
            <person name="Nolan M."/>
            <person name="Ohm R.A."/>
            <person name="Pangilinan J."/>
            <person name="Pereira M.F."/>
            <person name="Perotto S."/>
            <person name="Peter M."/>
            <person name="Pfister S."/>
            <person name="Riley R."/>
            <person name="Sitrit Y."/>
            <person name="Stielow J.B."/>
            <person name="Szollosi G."/>
            <person name="Zifcakova L."/>
            <person name="Stursova M."/>
            <person name="Spatafora J.W."/>
            <person name="Tedersoo L."/>
            <person name="Vaario L.M."/>
            <person name="Yamada A."/>
            <person name="Yan M."/>
            <person name="Wang P."/>
            <person name="Xu J."/>
            <person name="Bruns T."/>
            <person name="Baldrian P."/>
            <person name="Vilgalys R."/>
            <person name="Dunand C."/>
            <person name="Henrissat B."/>
            <person name="Grigoriev I.V."/>
            <person name="Hibbett D."/>
            <person name="Nagy L.G."/>
            <person name="Martin F.M."/>
        </authorList>
    </citation>
    <scope>NUCLEOTIDE SEQUENCE</scope>
    <source>
        <strain evidence="1">UP504</strain>
    </source>
</reference>
<accession>A0A9P6AWS2</accession>
<name>A0A9P6AWS2_9AGAM</name>
<evidence type="ECO:0000313" key="1">
    <source>
        <dbReference type="EMBL" id="KAF9513092.1"/>
    </source>
</evidence>
<organism evidence="1 2">
    <name type="scientific">Hydnum rufescens UP504</name>
    <dbReference type="NCBI Taxonomy" id="1448309"/>
    <lineage>
        <taxon>Eukaryota</taxon>
        <taxon>Fungi</taxon>
        <taxon>Dikarya</taxon>
        <taxon>Basidiomycota</taxon>
        <taxon>Agaricomycotina</taxon>
        <taxon>Agaricomycetes</taxon>
        <taxon>Cantharellales</taxon>
        <taxon>Hydnaceae</taxon>
        <taxon>Hydnum</taxon>
    </lineage>
</organism>
<dbReference type="Proteomes" id="UP000886523">
    <property type="component" value="Unassembled WGS sequence"/>
</dbReference>